<dbReference type="Gene3D" id="3.60.21.10">
    <property type="match status" value="1"/>
</dbReference>
<organism evidence="2">
    <name type="scientific">Ignisphaera aggregans</name>
    <dbReference type="NCBI Taxonomy" id="334771"/>
    <lineage>
        <taxon>Archaea</taxon>
        <taxon>Thermoproteota</taxon>
        <taxon>Thermoprotei</taxon>
        <taxon>Desulfurococcales</taxon>
        <taxon>Desulfurococcaceae</taxon>
        <taxon>Ignisphaera</taxon>
    </lineage>
</organism>
<dbReference type="CDD" id="cd00838">
    <property type="entry name" value="MPP_superfamily"/>
    <property type="match status" value="1"/>
</dbReference>
<sequence length="238" mass="26665">MKMSIIAAADIHSPYYLPLFSVSISSILNKEFDLIILAGDVVNNGNVDMVKPVVDVLTKFIKRLGTEIPIIAVFGNEEYIGLEEKFESAYPEIVWLNDEYVTLRIKNVGVCIAGSRGILRKPTSWQRRNIPDVEHMYEARLNKIKSILKECSRQSISILVTHYASTYVTLYGENPVIYNYLGYPVIESLPVDGRPKISIHGHAHNASRLYANVNGVDVYNVSLIARKGVTVINVNIVN</sequence>
<protein>
    <submittedName>
        <fullName evidence="2">Metallophosphoesterase</fullName>
    </submittedName>
</protein>
<dbReference type="InterPro" id="IPR051158">
    <property type="entry name" value="Metallophosphoesterase_sf"/>
</dbReference>
<feature type="domain" description="Calcineurin-like phosphoesterase" evidence="1">
    <location>
        <begin position="3"/>
        <end position="205"/>
    </location>
</feature>
<evidence type="ECO:0000259" key="1">
    <source>
        <dbReference type="Pfam" id="PF00149"/>
    </source>
</evidence>
<dbReference type="AlphaFoldDB" id="A0A7J3I7A3"/>
<gene>
    <name evidence="2" type="ORF">ENT87_03065</name>
</gene>
<dbReference type="Pfam" id="PF00149">
    <property type="entry name" value="Metallophos"/>
    <property type="match status" value="1"/>
</dbReference>
<proteinExistence type="predicted"/>
<dbReference type="SUPFAM" id="SSF56300">
    <property type="entry name" value="Metallo-dependent phosphatases"/>
    <property type="match status" value="1"/>
</dbReference>
<accession>A0A7J3I7A3</accession>
<dbReference type="InterPro" id="IPR029052">
    <property type="entry name" value="Metallo-depent_PP-like"/>
</dbReference>
<dbReference type="EMBL" id="DTAI01000083">
    <property type="protein sequence ID" value="HGN36513.1"/>
    <property type="molecule type" value="Genomic_DNA"/>
</dbReference>
<comment type="caution">
    <text evidence="2">The sequence shown here is derived from an EMBL/GenBank/DDBJ whole genome shotgun (WGS) entry which is preliminary data.</text>
</comment>
<dbReference type="InterPro" id="IPR004843">
    <property type="entry name" value="Calcineurin-like_PHP"/>
</dbReference>
<evidence type="ECO:0000313" key="2">
    <source>
        <dbReference type="EMBL" id="HGN36513.1"/>
    </source>
</evidence>
<name>A0A7J3I7A3_9CREN</name>
<dbReference type="PANTHER" id="PTHR31302:SF0">
    <property type="entry name" value="TRANSMEMBRANE PROTEIN WITH METALLOPHOSPHOESTERASE DOMAIN"/>
    <property type="match status" value="1"/>
</dbReference>
<dbReference type="GO" id="GO:0016787">
    <property type="term" value="F:hydrolase activity"/>
    <property type="evidence" value="ECO:0007669"/>
    <property type="project" value="InterPro"/>
</dbReference>
<reference evidence="2" key="1">
    <citation type="journal article" date="2020" name="mSystems">
        <title>Genome- and Community-Level Interaction Insights into Carbon Utilization and Element Cycling Functions of Hydrothermarchaeota in Hydrothermal Sediment.</title>
        <authorList>
            <person name="Zhou Z."/>
            <person name="Liu Y."/>
            <person name="Xu W."/>
            <person name="Pan J."/>
            <person name="Luo Z.H."/>
            <person name="Li M."/>
        </authorList>
    </citation>
    <scope>NUCLEOTIDE SEQUENCE [LARGE SCALE GENOMIC DNA]</scope>
    <source>
        <strain evidence="2">SpSt-618</strain>
    </source>
</reference>
<dbReference type="PANTHER" id="PTHR31302">
    <property type="entry name" value="TRANSMEMBRANE PROTEIN WITH METALLOPHOSPHOESTERASE DOMAIN-RELATED"/>
    <property type="match status" value="1"/>
</dbReference>